<feature type="signal peptide" evidence="2">
    <location>
        <begin position="1"/>
        <end position="21"/>
    </location>
</feature>
<dbReference type="EMBL" id="JAUSUL010000002">
    <property type="protein sequence ID" value="MDQ0316320.1"/>
    <property type="molecule type" value="Genomic_DNA"/>
</dbReference>
<sequence>MFRTVTLSTFALLLAIAGASAQDNGQATPESEKDLPSIAEEAAISGDGEEADGTERSMEALEESENTDGCEPGEDQLDCDVGIDD</sequence>
<proteinExistence type="predicted"/>
<keyword evidence="4" id="KW-1185">Reference proteome</keyword>
<evidence type="ECO:0000313" key="3">
    <source>
        <dbReference type="EMBL" id="MDQ0316320.1"/>
    </source>
</evidence>
<organism evidence="3 4">
    <name type="scientific">Amorphus orientalis</name>
    <dbReference type="NCBI Taxonomy" id="649198"/>
    <lineage>
        <taxon>Bacteria</taxon>
        <taxon>Pseudomonadati</taxon>
        <taxon>Pseudomonadota</taxon>
        <taxon>Alphaproteobacteria</taxon>
        <taxon>Hyphomicrobiales</taxon>
        <taxon>Amorphaceae</taxon>
        <taxon>Amorphus</taxon>
    </lineage>
</organism>
<evidence type="ECO:0000313" key="4">
    <source>
        <dbReference type="Proteomes" id="UP001229244"/>
    </source>
</evidence>
<feature type="chain" id="PRO_5041940086" evidence="2">
    <location>
        <begin position="22"/>
        <end position="85"/>
    </location>
</feature>
<feature type="compositionally biased region" description="Acidic residues" evidence="1">
    <location>
        <begin position="60"/>
        <end position="85"/>
    </location>
</feature>
<dbReference type="RefSeq" id="WP_306886145.1">
    <property type="nucleotide sequence ID" value="NZ_JAUSUL010000002.1"/>
</dbReference>
<comment type="caution">
    <text evidence="3">The sequence shown here is derived from an EMBL/GenBank/DDBJ whole genome shotgun (WGS) entry which is preliminary data.</text>
</comment>
<evidence type="ECO:0000256" key="1">
    <source>
        <dbReference type="SAM" id="MobiDB-lite"/>
    </source>
</evidence>
<evidence type="ECO:0000256" key="2">
    <source>
        <dbReference type="SAM" id="SignalP"/>
    </source>
</evidence>
<accession>A0AAE4ATL9</accession>
<reference evidence="3" key="1">
    <citation type="submission" date="2023-07" db="EMBL/GenBank/DDBJ databases">
        <title>Genomic Encyclopedia of Type Strains, Phase IV (KMG-IV): sequencing the most valuable type-strain genomes for metagenomic binning, comparative biology and taxonomic classification.</title>
        <authorList>
            <person name="Goeker M."/>
        </authorList>
    </citation>
    <scope>NUCLEOTIDE SEQUENCE</scope>
    <source>
        <strain evidence="3">DSM 21202</strain>
    </source>
</reference>
<dbReference type="Proteomes" id="UP001229244">
    <property type="component" value="Unassembled WGS sequence"/>
</dbReference>
<protein>
    <submittedName>
        <fullName evidence="3">Uncharacterized protein</fullName>
    </submittedName>
</protein>
<feature type="region of interest" description="Disordered" evidence="1">
    <location>
        <begin position="42"/>
        <end position="85"/>
    </location>
</feature>
<gene>
    <name evidence="3" type="ORF">J2S73_002777</name>
</gene>
<keyword evidence="2" id="KW-0732">Signal</keyword>
<name>A0AAE4ATL9_9HYPH</name>
<dbReference type="AlphaFoldDB" id="A0AAE4ATL9"/>